<organism evidence="2 3">
    <name type="scientific">Fusicatenibacter saccharivorans</name>
    <dbReference type="NCBI Taxonomy" id="1150298"/>
    <lineage>
        <taxon>Bacteria</taxon>
        <taxon>Bacillati</taxon>
        <taxon>Bacillota</taxon>
        <taxon>Clostridia</taxon>
        <taxon>Lachnospirales</taxon>
        <taxon>Lachnospiraceae</taxon>
        <taxon>Fusicatenibacter</taxon>
    </lineage>
</organism>
<comment type="caution">
    <text evidence="2">The sequence shown here is derived from an EMBL/GenBank/DDBJ whole genome shotgun (WGS) entry which is preliminary data.</text>
</comment>
<reference evidence="2" key="1">
    <citation type="submission" date="2021-02" db="EMBL/GenBank/DDBJ databases">
        <title>Metagenome-assembled genomes from human diarrheal sample B26.</title>
        <authorList>
            <person name="Ateba T.P."/>
            <person name="Alayande K.A."/>
            <person name="Mwanza M."/>
        </authorList>
    </citation>
    <scope>NUCLEOTIDE SEQUENCE</scope>
    <source>
        <strain evidence="2">06WH</strain>
    </source>
</reference>
<feature type="signal peptide" evidence="1">
    <location>
        <begin position="1"/>
        <end position="23"/>
    </location>
</feature>
<evidence type="ECO:0000313" key="3">
    <source>
        <dbReference type="Proteomes" id="UP000737612"/>
    </source>
</evidence>
<name>A0A939CGL0_9FIRM</name>
<dbReference type="Proteomes" id="UP000737612">
    <property type="component" value="Unassembled WGS sequence"/>
</dbReference>
<keyword evidence="1" id="KW-0732">Signal</keyword>
<dbReference type="AlphaFoldDB" id="A0A939CGL0"/>
<sequence length="293" mass="31577">MKKLAAAALTITMALSMSTPAYATEIGGLTNGSADIKATYEAGTTTKDTVYSIDIEWGSLEYTYSPNVKKVWDPDELIYKEIDTDGPSWTCSDGADKIKVTNNSNAPITASLSYEPVSGGSVSYVEGAFDKKDIRLESAEGTTVDNAPSDTATLELTGELKSDATTATKIGTVKVEITNNSIYKYTGSTLSGFLKTTAEDNIYTADIECTGTSIESDLFCFLDSRIDPWISSRSERYNVVNGITKEGVYALQKATWYATGWGVNIPTTPGQTLRLTVDFSDANNPTLKVQLLD</sequence>
<gene>
    <name evidence="2" type="ORF">JTJ23_09400</name>
</gene>
<protein>
    <submittedName>
        <fullName evidence="2">Uncharacterized protein</fullName>
    </submittedName>
</protein>
<evidence type="ECO:0000313" key="2">
    <source>
        <dbReference type="EMBL" id="MBN2953794.1"/>
    </source>
</evidence>
<accession>A0A939CGL0</accession>
<proteinExistence type="predicted"/>
<dbReference type="EMBL" id="JAFHBD010000038">
    <property type="protein sequence ID" value="MBN2953794.1"/>
    <property type="molecule type" value="Genomic_DNA"/>
</dbReference>
<evidence type="ECO:0000256" key="1">
    <source>
        <dbReference type="SAM" id="SignalP"/>
    </source>
</evidence>
<feature type="chain" id="PRO_5037221028" evidence="1">
    <location>
        <begin position="24"/>
        <end position="293"/>
    </location>
</feature>